<feature type="region of interest" description="Disordered" evidence="1">
    <location>
        <begin position="168"/>
        <end position="190"/>
    </location>
</feature>
<evidence type="ECO:0000313" key="2">
    <source>
        <dbReference type="EMBL" id="CAE7454073.1"/>
    </source>
</evidence>
<keyword evidence="3" id="KW-1185">Reference proteome</keyword>
<dbReference type="OrthoDB" id="413632at2759"/>
<evidence type="ECO:0000313" key="3">
    <source>
        <dbReference type="Proteomes" id="UP000601435"/>
    </source>
</evidence>
<accession>A0A812RU10</accession>
<dbReference type="SUPFAM" id="SSF56219">
    <property type="entry name" value="DNase I-like"/>
    <property type="match status" value="1"/>
</dbReference>
<sequence length="572" mass="63434">MELEHPESLGAGPEGSAEGGGKRRRPEKRRGGTVEEEDDDESPSKRGHDESGIVTCRDLRLMLGQHMREMKEAWGTFGHRVAGVEKVTKGHDKELKAVHVRHKSLETKVQNIQAKGDATSRKTEELEGDIHKLKTKVEELAARPSGSGGPMEDNDMMLDPWADYLNKKKSGEEHNRGNGSAKEDGRALSEEDQRTLIVGGWLPDTRRAKIEEEAKTILEHDTIQPLIDAEKLVVFGPRRSFGMLRFQPRGDESPVDLKKRMWEVVSKIRGGKFALPSTQGEHGHGGKTAWASFLKTPEARRRSALCSLIRRVTMQLAGIGGDFKNDSAMSPESYGVDWGTGTIWNGELKLGSATHRKDNNRGDDFFQLPQGPLEEERSSMQVATWNLGGQTVDKVAAVDPCTDVFLVQKVARGDSGWKETETDSHFWLTHRRPDQWRGTGIGISNEVFDSVISRKQASRGMVALIKLRGRGKLILGSLHAHTGTTNRIYQQAAAEFMHEFSGKWRKHPCILSIDVNEAILWDCEGASHRTDIASGSTNLNYLCNQATAAGCRPVAPLLAQRGLPTHYLSSRH</sequence>
<protein>
    <submittedName>
        <fullName evidence="2">Uncharacterized protein</fullName>
    </submittedName>
</protein>
<dbReference type="Proteomes" id="UP000601435">
    <property type="component" value="Unassembled WGS sequence"/>
</dbReference>
<dbReference type="AlphaFoldDB" id="A0A812RU10"/>
<name>A0A812RU10_9DINO</name>
<dbReference type="EMBL" id="CAJNJA010020020">
    <property type="protein sequence ID" value="CAE7454073.1"/>
    <property type="molecule type" value="Genomic_DNA"/>
</dbReference>
<feature type="compositionally biased region" description="Basic and acidic residues" evidence="1">
    <location>
        <begin position="42"/>
        <end position="51"/>
    </location>
</feature>
<proteinExistence type="predicted"/>
<reference evidence="2" key="1">
    <citation type="submission" date="2021-02" db="EMBL/GenBank/DDBJ databases">
        <authorList>
            <person name="Dougan E. K."/>
            <person name="Rhodes N."/>
            <person name="Thang M."/>
            <person name="Chan C."/>
        </authorList>
    </citation>
    <scope>NUCLEOTIDE SEQUENCE</scope>
</reference>
<organism evidence="2 3">
    <name type="scientific">Symbiodinium necroappetens</name>
    <dbReference type="NCBI Taxonomy" id="1628268"/>
    <lineage>
        <taxon>Eukaryota</taxon>
        <taxon>Sar</taxon>
        <taxon>Alveolata</taxon>
        <taxon>Dinophyceae</taxon>
        <taxon>Suessiales</taxon>
        <taxon>Symbiodiniaceae</taxon>
        <taxon>Symbiodinium</taxon>
    </lineage>
</organism>
<gene>
    <name evidence="2" type="ORF">SNEC2469_LOCUS12602</name>
</gene>
<comment type="caution">
    <text evidence="2">The sequence shown here is derived from an EMBL/GenBank/DDBJ whole genome shotgun (WGS) entry which is preliminary data.</text>
</comment>
<evidence type="ECO:0000256" key="1">
    <source>
        <dbReference type="SAM" id="MobiDB-lite"/>
    </source>
</evidence>
<feature type="region of interest" description="Disordered" evidence="1">
    <location>
        <begin position="1"/>
        <end position="52"/>
    </location>
</feature>
<dbReference type="InterPro" id="IPR036691">
    <property type="entry name" value="Endo/exonu/phosph_ase_sf"/>
</dbReference>